<dbReference type="InterPro" id="IPR004960">
    <property type="entry name" value="LipA_acyltrans"/>
</dbReference>
<dbReference type="Pfam" id="PF03279">
    <property type="entry name" value="Lip_A_acyltrans"/>
    <property type="match status" value="1"/>
</dbReference>
<keyword evidence="8" id="KW-1185">Reference proteome</keyword>
<dbReference type="PANTHER" id="PTHR30606">
    <property type="entry name" value="LIPID A BIOSYNTHESIS LAUROYL ACYLTRANSFERASE"/>
    <property type="match status" value="1"/>
</dbReference>
<name>A0A8D5GC95_9PROT</name>
<evidence type="ECO:0000256" key="6">
    <source>
        <dbReference type="ARBA" id="ARBA00023315"/>
    </source>
</evidence>
<evidence type="ECO:0000256" key="5">
    <source>
        <dbReference type="ARBA" id="ARBA00023136"/>
    </source>
</evidence>
<sequence length="250" mass="28261">MGYLFYFGNKKFAARVKDNLSTAHIPEAEKSLNAFIRHNARESGKAILETFAIWFKPLAKAQGLVKASHGWDHVEAALARGKGIIFLTPHLGCFEITALHYAQFHPVTVLYRPSRQAWFEPIVSEGRNRGMMRQTPTNLTGVRTLLKCLKKGEAIGILPDQVPKFGEGVWANFFDRPAYTMTLIGKLLEATGATVMLAYGERLSWGRGYVIHFEPLETTGSPEEINKGIESLIRRCPTQYLWSYNRFKKL</sequence>
<protein>
    <submittedName>
        <fullName evidence="7">Acyltransferase</fullName>
    </submittedName>
</protein>
<dbReference type="Proteomes" id="UP000826722">
    <property type="component" value="Chromosome"/>
</dbReference>
<accession>A0A8D5GC95</accession>
<evidence type="ECO:0000256" key="3">
    <source>
        <dbReference type="ARBA" id="ARBA00022519"/>
    </source>
</evidence>
<dbReference type="PANTHER" id="PTHR30606:SF10">
    <property type="entry name" value="PHOSPHATIDYLINOSITOL MANNOSIDE ACYLTRANSFERASE"/>
    <property type="match status" value="1"/>
</dbReference>
<reference evidence="7" key="1">
    <citation type="journal article" date="2021" name="Arch. Microbiol.">
        <title>Methyloradius palustris gen. nov., sp. nov., a methanol-oxidizing bacterium isolated from snow.</title>
        <authorList>
            <person name="Miyadera T."/>
            <person name="Kojima H."/>
            <person name="Fukui M."/>
        </authorList>
    </citation>
    <scope>NUCLEOTIDE SEQUENCE</scope>
    <source>
        <strain evidence="7">Zm11</strain>
    </source>
</reference>
<dbReference type="AlphaFoldDB" id="A0A8D5GC95"/>
<proteinExistence type="predicted"/>
<gene>
    <name evidence="7" type="ORF">ZMTM_01480</name>
</gene>
<dbReference type="GO" id="GO:0005886">
    <property type="term" value="C:plasma membrane"/>
    <property type="evidence" value="ECO:0007669"/>
    <property type="project" value="UniProtKB-SubCell"/>
</dbReference>
<dbReference type="KEGG" id="mpau:ZMTM_01480"/>
<keyword evidence="3" id="KW-0997">Cell inner membrane</keyword>
<keyword evidence="6 7" id="KW-0012">Acyltransferase</keyword>
<keyword evidence="4" id="KW-0808">Transferase</keyword>
<evidence type="ECO:0000313" key="8">
    <source>
        <dbReference type="Proteomes" id="UP000826722"/>
    </source>
</evidence>
<dbReference type="GO" id="GO:0016746">
    <property type="term" value="F:acyltransferase activity"/>
    <property type="evidence" value="ECO:0007669"/>
    <property type="project" value="UniProtKB-KW"/>
</dbReference>
<evidence type="ECO:0000313" key="7">
    <source>
        <dbReference type="EMBL" id="BCM23889.1"/>
    </source>
</evidence>
<evidence type="ECO:0000256" key="1">
    <source>
        <dbReference type="ARBA" id="ARBA00004533"/>
    </source>
</evidence>
<keyword evidence="5" id="KW-0472">Membrane</keyword>
<evidence type="ECO:0000256" key="2">
    <source>
        <dbReference type="ARBA" id="ARBA00022475"/>
    </source>
</evidence>
<evidence type="ECO:0000256" key="4">
    <source>
        <dbReference type="ARBA" id="ARBA00022679"/>
    </source>
</evidence>
<organism evidence="7 8">
    <name type="scientific">Methyloradius palustris</name>
    <dbReference type="NCBI Taxonomy" id="2778876"/>
    <lineage>
        <taxon>Bacteria</taxon>
        <taxon>Pseudomonadati</taxon>
        <taxon>Pseudomonadota</taxon>
        <taxon>Betaproteobacteria</taxon>
        <taxon>Nitrosomonadales</taxon>
        <taxon>Methylophilaceae</taxon>
        <taxon>Methyloradius</taxon>
    </lineage>
</organism>
<dbReference type="EMBL" id="AP024110">
    <property type="protein sequence ID" value="BCM23889.1"/>
    <property type="molecule type" value="Genomic_DNA"/>
</dbReference>
<keyword evidence="2" id="KW-1003">Cell membrane</keyword>
<dbReference type="NCBIfam" id="NF006487">
    <property type="entry name" value="PRK08905.1"/>
    <property type="match status" value="1"/>
</dbReference>
<dbReference type="GO" id="GO:0009247">
    <property type="term" value="P:glycolipid biosynthetic process"/>
    <property type="evidence" value="ECO:0007669"/>
    <property type="project" value="UniProtKB-ARBA"/>
</dbReference>
<comment type="subcellular location">
    <subcellularLocation>
        <location evidence="1">Cell inner membrane</location>
    </subcellularLocation>
</comment>
<dbReference type="CDD" id="cd07984">
    <property type="entry name" value="LPLAT_LABLAT-like"/>
    <property type="match status" value="1"/>
</dbReference>